<evidence type="ECO:0000256" key="11">
    <source>
        <dbReference type="ARBA" id="ARBA00025270"/>
    </source>
</evidence>
<dbReference type="InterPro" id="IPR003411">
    <property type="entry name" value="TGBp3"/>
</dbReference>
<comment type="subcellular location">
    <subcellularLocation>
        <location evidence="1">Host endoplasmic reticulum membrane</location>
    </subcellularLocation>
</comment>
<reference evidence="15" key="1">
    <citation type="submission" date="2016-05" db="EMBL/GenBank/DDBJ databases">
        <title>Complete genome sequence of Garlic common latent virus in India.</title>
        <authorList>
            <person name="Yadav V."/>
            <person name="Majumder S."/>
        </authorList>
    </citation>
    <scope>NUCLEOTIDE SEQUENCE</scope>
</reference>
<evidence type="ECO:0000256" key="2">
    <source>
        <dbReference type="ARBA" id="ARBA00010355"/>
    </source>
</evidence>
<evidence type="ECO:0000256" key="12">
    <source>
        <dbReference type="ARBA" id="ARBA00030266"/>
    </source>
</evidence>
<keyword evidence="4" id="KW-0813">Transport</keyword>
<dbReference type="EMBL" id="KX255694">
    <property type="protein sequence ID" value="APU54658.1"/>
    <property type="molecule type" value="Genomic_RNA"/>
</dbReference>
<evidence type="ECO:0000256" key="1">
    <source>
        <dbReference type="ARBA" id="ARBA00004625"/>
    </source>
</evidence>
<name>A0A1U9ILC2_9VIRU</name>
<evidence type="ECO:0000256" key="6">
    <source>
        <dbReference type="ARBA" id="ARBA00022870"/>
    </source>
</evidence>
<keyword evidence="9 14" id="KW-0472">Membrane</keyword>
<evidence type="ECO:0000256" key="14">
    <source>
        <dbReference type="SAM" id="Phobius"/>
    </source>
</evidence>
<dbReference type="Pfam" id="PF02495">
    <property type="entry name" value="TGBp3"/>
    <property type="match status" value="1"/>
</dbReference>
<evidence type="ECO:0000256" key="8">
    <source>
        <dbReference type="ARBA" id="ARBA00023031"/>
    </source>
</evidence>
<protein>
    <recommendedName>
        <fullName evidence="3">Movement protein TGBp3</fullName>
    </recommendedName>
    <alternativeName>
        <fullName evidence="12">7 kDa protein</fullName>
    </alternativeName>
    <alternativeName>
        <fullName evidence="13">Triple gene block 3 protein</fullName>
    </alternativeName>
</protein>
<evidence type="ECO:0000256" key="13">
    <source>
        <dbReference type="ARBA" id="ARBA00033148"/>
    </source>
</evidence>
<evidence type="ECO:0000256" key="7">
    <source>
        <dbReference type="ARBA" id="ARBA00022989"/>
    </source>
</evidence>
<accession>A0A1U9ILC2</accession>
<comment type="similarity">
    <text evidence="2">Belongs to the Tymovirales TGBp3 protein family.</text>
</comment>
<evidence type="ECO:0000256" key="9">
    <source>
        <dbReference type="ARBA" id="ARBA00023136"/>
    </source>
</evidence>
<gene>
    <name evidence="15" type="primary">TGB3</name>
</gene>
<dbReference type="GO" id="GO:0046740">
    <property type="term" value="P:transport of virus in host, cell to cell"/>
    <property type="evidence" value="ECO:0007669"/>
    <property type="project" value="UniProtKB-KW"/>
</dbReference>
<dbReference type="GO" id="GO:0044167">
    <property type="term" value="C:host cell endoplasmic reticulum membrane"/>
    <property type="evidence" value="ECO:0007669"/>
    <property type="project" value="UniProtKB-SubCell"/>
</dbReference>
<proteinExistence type="inferred from homology"/>
<keyword evidence="6" id="KW-1043">Host membrane</keyword>
<organism evidence="15">
    <name type="scientific">Garlic common latent virus</name>
    <dbReference type="NCBI Taxonomy" id="47900"/>
    <lineage>
        <taxon>Viruses</taxon>
        <taxon>Riboviria</taxon>
        <taxon>Orthornavirae</taxon>
        <taxon>Kitrinoviricota</taxon>
        <taxon>Alsuviricetes</taxon>
        <taxon>Tymovirales</taxon>
        <taxon>Betaflexiviridae</taxon>
        <taxon>Quinvirinae</taxon>
        <taxon>Carlavirus</taxon>
        <taxon>Carlavirus latensallii</taxon>
    </lineage>
</organism>
<evidence type="ECO:0000256" key="5">
    <source>
        <dbReference type="ARBA" id="ARBA00022692"/>
    </source>
</evidence>
<keyword evidence="8" id="KW-0916">Viral movement protein</keyword>
<keyword evidence="7 14" id="KW-1133">Transmembrane helix</keyword>
<keyword evidence="10" id="KW-1038">Host endoplasmic reticulum</keyword>
<evidence type="ECO:0000256" key="10">
    <source>
        <dbReference type="ARBA" id="ARBA00023184"/>
    </source>
</evidence>
<comment type="function">
    <text evidence="11">Plays a role in viral cell-to-cell propagation, by facilitating genome transport to neighboring plant cells through plasmosdesmata. May induce the formation of granular vesicles derived from the Endoplasmic reticulum, which align on actin filaments.</text>
</comment>
<sequence length="68" mass="7705">MREITRLTIYTCSGLLLTLVILSLFSVHRRVESSCTIIITGESLTIRGCEFTPDFIEYAKTLGVAKHW</sequence>
<feature type="transmembrane region" description="Helical" evidence="14">
    <location>
        <begin position="7"/>
        <end position="27"/>
    </location>
</feature>
<evidence type="ECO:0000313" key="15">
    <source>
        <dbReference type="EMBL" id="APU54658.1"/>
    </source>
</evidence>
<evidence type="ECO:0000256" key="4">
    <source>
        <dbReference type="ARBA" id="ARBA00022448"/>
    </source>
</evidence>
<keyword evidence="5 14" id="KW-0812">Transmembrane</keyword>
<evidence type="ECO:0000256" key="3">
    <source>
        <dbReference type="ARBA" id="ARBA00013812"/>
    </source>
</evidence>